<keyword evidence="2" id="KW-1185">Reference proteome</keyword>
<dbReference type="EMBL" id="JAFBDZ010000001">
    <property type="protein sequence ID" value="MBM7583993.1"/>
    <property type="molecule type" value="Genomic_DNA"/>
</dbReference>
<name>A0ABS2N839_9BACI</name>
<reference evidence="1 2" key="1">
    <citation type="submission" date="2021-01" db="EMBL/GenBank/DDBJ databases">
        <title>Genomic Encyclopedia of Type Strains, Phase IV (KMG-IV): sequencing the most valuable type-strain genomes for metagenomic binning, comparative biology and taxonomic classification.</title>
        <authorList>
            <person name="Goeker M."/>
        </authorList>
    </citation>
    <scope>NUCLEOTIDE SEQUENCE [LARGE SCALE GENOMIC DNA]</scope>
    <source>
        <strain evidence="1 2">DSM 24834</strain>
    </source>
</reference>
<dbReference type="RefSeq" id="WP_275583356.1">
    <property type="nucleotide sequence ID" value="NZ_JAFBDZ010000001.1"/>
</dbReference>
<proteinExistence type="predicted"/>
<gene>
    <name evidence="1" type="ORF">JOC86_000530</name>
</gene>
<protein>
    <submittedName>
        <fullName evidence="1">Uncharacterized protein</fullName>
    </submittedName>
</protein>
<organism evidence="1 2">
    <name type="scientific">Rossellomorea pakistanensis</name>
    <dbReference type="NCBI Taxonomy" id="992288"/>
    <lineage>
        <taxon>Bacteria</taxon>
        <taxon>Bacillati</taxon>
        <taxon>Bacillota</taxon>
        <taxon>Bacilli</taxon>
        <taxon>Bacillales</taxon>
        <taxon>Bacillaceae</taxon>
        <taxon>Rossellomorea</taxon>
    </lineage>
</organism>
<sequence length="40" mass="4509">MFGLSPLMTFMLFVFWPVSLIAAGVWGGVAFKNEEEEEVE</sequence>
<evidence type="ECO:0000313" key="1">
    <source>
        <dbReference type="EMBL" id="MBM7583993.1"/>
    </source>
</evidence>
<accession>A0ABS2N839</accession>
<comment type="caution">
    <text evidence="1">The sequence shown here is derived from an EMBL/GenBank/DDBJ whole genome shotgun (WGS) entry which is preliminary data.</text>
</comment>
<evidence type="ECO:0000313" key="2">
    <source>
        <dbReference type="Proteomes" id="UP001646157"/>
    </source>
</evidence>
<dbReference type="Proteomes" id="UP001646157">
    <property type="component" value="Unassembled WGS sequence"/>
</dbReference>